<feature type="region of interest" description="Disordered" evidence="1">
    <location>
        <begin position="25"/>
        <end position="61"/>
    </location>
</feature>
<evidence type="ECO:0000313" key="2">
    <source>
        <dbReference type="EMBL" id="RVW97111.1"/>
    </source>
</evidence>
<dbReference type="EMBL" id="QGNW01000103">
    <property type="protein sequence ID" value="RVW97111.1"/>
    <property type="molecule type" value="Genomic_DNA"/>
</dbReference>
<name>A0A438IK94_VITVI</name>
<proteinExistence type="predicted"/>
<gene>
    <name evidence="2" type="ORF">CK203_030088</name>
</gene>
<reference evidence="2 3" key="1">
    <citation type="journal article" date="2018" name="PLoS Genet.">
        <title>Population sequencing reveals clonal diversity and ancestral inbreeding in the grapevine cultivar Chardonnay.</title>
        <authorList>
            <person name="Roach M.J."/>
            <person name="Johnson D.L."/>
            <person name="Bohlmann J."/>
            <person name="van Vuuren H.J."/>
            <person name="Jones S.J."/>
            <person name="Pretorius I.S."/>
            <person name="Schmidt S.A."/>
            <person name="Borneman A.R."/>
        </authorList>
    </citation>
    <scope>NUCLEOTIDE SEQUENCE [LARGE SCALE GENOMIC DNA]</scope>
    <source>
        <strain evidence="3">cv. Chardonnay</strain>
        <tissue evidence="2">Leaf</tissue>
    </source>
</reference>
<dbReference type="AlphaFoldDB" id="A0A438IK94"/>
<accession>A0A438IK94</accession>
<comment type="caution">
    <text evidence="2">The sequence shown here is derived from an EMBL/GenBank/DDBJ whole genome shotgun (WGS) entry which is preliminary data.</text>
</comment>
<protein>
    <submittedName>
        <fullName evidence="2">Uncharacterized protein</fullName>
    </submittedName>
</protein>
<evidence type="ECO:0000313" key="3">
    <source>
        <dbReference type="Proteomes" id="UP000288805"/>
    </source>
</evidence>
<evidence type="ECO:0000256" key="1">
    <source>
        <dbReference type="SAM" id="MobiDB-lite"/>
    </source>
</evidence>
<feature type="compositionally biased region" description="Polar residues" evidence="1">
    <location>
        <begin position="31"/>
        <end position="41"/>
    </location>
</feature>
<organism evidence="2 3">
    <name type="scientific">Vitis vinifera</name>
    <name type="common">Grape</name>
    <dbReference type="NCBI Taxonomy" id="29760"/>
    <lineage>
        <taxon>Eukaryota</taxon>
        <taxon>Viridiplantae</taxon>
        <taxon>Streptophyta</taxon>
        <taxon>Embryophyta</taxon>
        <taxon>Tracheophyta</taxon>
        <taxon>Spermatophyta</taxon>
        <taxon>Magnoliopsida</taxon>
        <taxon>eudicotyledons</taxon>
        <taxon>Gunneridae</taxon>
        <taxon>Pentapetalae</taxon>
        <taxon>rosids</taxon>
        <taxon>Vitales</taxon>
        <taxon>Vitaceae</taxon>
        <taxon>Viteae</taxon>
        <taxon>Vitis</taxon>
    </lineage>
</organism>
<sequence length="87" mass="9520">MGLGTGEVHPGVEDEVKIREMEVESMMSESAYTTRPSSQPSFIEPPHTKTSPHQAPHAPDHAPWMDLFAQISLLGTCMEELAVVSDT</sequence>
<dbReference type="Proteomes" id="UP000288805">
    <property type="component" value="Unassembled WGS sequence"/>
</dbReference>